<feature type="domain" description="N-acetyltransferase" evidence="1">
    <location>
        <begin position="47"/>
        <end position="162"/>
    </location>
</feature>
<dbReference type="InterPro" id="IPR016181">
    <property type="entry name" value="Acyl_CoA_acyltransferase"/>
</dbReference>
<dbReference type="SUPFAM" id="SSF55729">
    <property type="entry name" value="Acyl-CoA N-acyltransferases (Nat)"/>
    <property type="match status" value="1"/>
</dbReference>
<evidence type="ECO:0000313" key="3">
    <source>
        <dbReference type="Proteomes" id="UP000700732"/>
    </source>
</evidence>
<gene>
    <name evidence="2" type="ORF">FH603_3627</name>
</gene>
<dbReference type="RefSeq" id="WP_186738887.1">
    <property type="nucleotide sequence ID" value="NZ_VFIA01000022.1"/>
</dbReference>
<dbReference type="EMBL" id="VFIA01000022">
    <property type="protein sequence ID" value="MBC3793110.1"/>
    <property type="molecule type" value="Genomic_DNA"/>
</dbReference>
<evidence type="ECO:0000259" key="1">
    <source>
        <dbReference type="Pfam" id="PF00583"/>
    </source>
</evidence>
<protein>
    <recommendedName>
        <fullName evidence="1">N-acetyltransferase domain-containing protein</fullName>
    </recommendedName>
</protein>
<comment type="caution">
    <text evidence="2">The sequence shown here is derived from an EMBL/GenBank/DDBJ whole genome shotgun (WGS) entry which is preliminary data.</text>
</comment>
<evidence type="ECO:0000313" key="2">
    <source>
        <dbReference type="EMBL" id="MBC3793110.1"/>
    </source>
</evidence>
<proteinExistence type="predicted"/>
<reference evidence="2 3" key="1">
    <citation type="submission" date="2019-06" db="EMBL/GenBank/DDBJ databases">
        <title>Spirosoma utsteinense sp. nov. isolated from Antarctic ice-free soils.</title>
        <authorList>
            <person name="Tahon G."/>
        </authorList>
    </citation>
    <scope>NUCLEOTIDE SEQUENCE [LARGE SCALE GENOMIC DNA]</scope>
    <source>
        <strain evidence="2 3">LMG 31447</strain>
    </source>
</reference>
<keyword evidence="3" id="KW-1185">Reference proteome</keyword>
<organism evidence="2 3">
    <name type="scientific">Spirosoma utsteinense</name>
    <dbReference type="NCBI Taxonomy" id="2585773"/>
    <lineage>
        <taxon>Bacteria</taxon>
        <taxon>Pseudomonadati</taxon>
        <taxon>Bacteroidota</taxon>
        <taxon>Cytophagia</taxon>
        <taxon>Cytophagales</taxon>
        <taxon>Cytophagaceae</taxon>
        <taxon>Spirosoma</taxon>
    </lineage>
</organism>
<dbReference type="InterPro" id="IPR000182">
    <property type="entry name" value="GNAT_dom"/>
</dbReference>
<sequence length="186" mass="21369">MTIITTAQTDDDLRGILALQEQNLRRLIPASVAADQGFVTLQYTLDQMRQMHQAGPSVIAKDGDVVVGYVITTLPETRQFVPELGNLFDQIDVITYEGHPLSTYTYYVAGQVCVASGYRGQALLDRMYQHHRHLYADRFQLFITDISALNTRSLRVHERIGFYPLQRFYEPTAGEEWIVVVWDWKK</sequence>
<dbReference type="Proteomes" id="UP000700732">
    <property type="component" value="Unassembled WGS sequence"/>
</dbReference>
<dbReference type="Pfam" id="PF00583">
    <property type="entry name" value="Acetyltransf_1"/>
    <property type="match status" value="1"/>
</dbReference>
<name>A0ABR6W974_9BACT</name>
<accession>A0ABR6W974</accession>
<dbReference type="Gene3D" id="3.40.630.30">
    <property type="match status" value="1"/>
</dbReference>